<protein>
    <submittedName>
        <fullName evidence="2">Uncharacterized protein</fullName>
    </submittedName>
</protein>
<dbReference type="InterPro" id="IPR013783">
    <property type="entry name" value="Ig-like_fold"/>
</dbReference>
<keyword evidence="1" id="KW-0472">Membrane</keyword>
<sequence length="395" mass="41542">MRGILGMIGGFLAIMMLGLWFFFMQVDNNNSNVTTQAMNTAIQAASIASRNTTSKSETLTQKTAMFKSLNAYMASYFDSVNVNSRPDKQQNRDNTSFDFLLTSEDEVKVIDGVANPVSSDLTVPIAVKAVKIHYVDSKGINYVATSALTGASITKINTPFGLNTPNFPVPLGTLGTSLASLEPQYGNLFYDAGNLSLSSSSSIKESQSSDTVTTKITNANGGSSNLNQIIPVEAYEPVITSPKQVTIIAGQDILTQASAKQLGPNGTTNLTVVSNAINNSIAGTVLQSLTATNTVTGATTNFVRQLVILPDLAVITVKNASVGTFALGSGVPSISTLLSGVKATLPLEGNANYLITVSTSNVNPNVPGTYTLTYQVISPVSSAFVATTTRTITYQ</sequence>
<dbReference type="AlphaFoldDB" id="A0A841C886"/>
<keyword evidence="3" id="KW-1185">Reference proteome</keyword>
<gene>
    <name evidence="2" type="ORF">HNQ37_000481</name>
</gene>
<evidence type="ECO:0000313" key="2">
    <source>
        <dbReference type="EMBL" id="MBB5887609.1"/>
    </source>
</evidence>
<reference evidence="2 3" key="1">
    <citation type="submission" date="2020-08" db="EMBL/GenBank/DDBJ databases">
        <title>Genomic Encyclopedia of Type Strains, Phase IV (KMG-IV): sequencing the most valuable type-strain genomes for metagenomic binning, comparative biology and taxonomic classification.</title>
        <authorList>
            <person name="Goeker M."/>
        </authorList>
    </citation>
    <scope>NUCLEOTIDE SEQUENCE [LARGE SCALE GENOMIC DNA]</scope>
    <source>
        <strain evidence="2 3">DSM 14925</strain>
    </source>
</reference>
<name>A0A841C886_9LACT</name>
<dbReference type="RefSeq" id="WP_183538963.1">
    <property type="nucleotide sequence ID" value="NZ_JACHHV010000005.1"/>
</dbReference>
<dbReference type="Proteomes" id="UP000562464">
    <property type="component" value="Unassembled WGS sequence"/>
</dbReference>
<accession>A0A841C886</accession>
<keyword evidence="1" id="KW-0812">Transmembrane</keyword>
<evidence type="ECO:0000313" key="3">
    <source>
        <dbReference type="Proteomes" id="UP000562464"/>
    </source>
</evidence>
<dbReference type="Gene3D" id="2.60.40.10">
    <property type="entry name" value="Immunoglobulins"/>
    <property type="match status" value="1"/>
</dbReference>
<comment type="caution">
    <text evidence="2">The sequence shown here is derived from an EMBL/GenBank/DDBJ whole genome shotgun (WGS) entry which is preliminary data.</text>
</comment>
<proteinExistence type="predicted"/>
<evidence type="ECO:0000256" key="1">
    <source>
        <dbReference type="SAM" id="Phobius"/>
    </source>
</evidence>
<organism evidence="2 3">
    <name type="scientific">Lactovum miscens</name>
    <dbReference type="NCBI Taxonomy" id="190387"/>
    <lineage>
        <taxon>Bacteria</taxon>
        <taxon>Bacillati</taxon>
        <taxon>Bacillota</taxon>
        <taxon>Bacilli</taxon>
        <taxon>Lactobacillales</taxon>
        <taxon>Streptococcaceae</taxon>
        <taxon>Lactovum</taxon>
    </lineage>
</organism>
<feature type="transmembrane region" description="Helical" evidence="1">
    <location>
        <begin position="5"/>
        <end position="23"/>
    </location>
</feature>
<dbReference type="EMBL" id="JACHHV010000005">
    <property type="protein sequence ID" value="MBB5887609.1"/>
    <property type="molecule type" value="Genomic_DNA"/>
</dbReference>
<keyword evidence="1" id="KW-1133">Transmembrane helix</keyword>